<dbReference type="PANTHER" id="PTHR31852">
    <property type="entry name" value="LATE EMBRYOGENESIS ABUNDANT (LEA) HYDROXYPROLINE-RICH GLYCOPROTEIN FAMILY"/>
    <property type="match status" value="1"/>
</dbReference>
<dbReference type="Proteomes" id="UP001163823">
    <property type="component" value="Chromosome 14"/>
</dbReference>
<keyword evidence="1" id="KW-0812">Transmembrane</keyword>
<evidence type="ECO:0000259" key="2">
    <source>
        <dbReference type="Pfam" id="PF03168"/>
    </source>
</evidence>
<dbReference type="InterPro" id="IPR055301">
    <property type="entry name" value="Lea14-like_2"/>
</dbReference>
<keyword evidence="1" id="KW-1133">Transmembrane helix</keyword>
<evidence type="ECO:0000256" key="1">
    <source>
        <dbReference type="SAM" id="Phobius"/>
    </source>
</evidence>
<feature type="transmembrane region" description="Helical" evidence="1">
    <location>
        <begin position="37"/>
        <end position="63"/>
    </location>
</feature>
<evidence type="ECO:0000313" key="3">
    <source>
        <dbReference type="EMBL" id="KAJ7944979.1"/>
    </source>
</evidence>
<evidence type="ECO:0000313" key="4">
    <source>
        <dbReference type="Proteomes" id="UP001163823"/>
    </source>
</evidence>
<dbReference type="SUPFAM" id="SSF117070">
    <property type="entry name" value="LEA14-like"/>
    <property type="match status" value="1"/>
</dbReference>
<proteinExistence type="predicted"/>
<dbReference type="KEGG" id="qsa:O6P43_034288"/>
<protein>
    <submittedName>
        <fullName evidence="3">Late embryogenesis abundant protein</fullName>
    </submittedName>
</protein>
<sequence length="207" mass="23205">MEKPDQIKPLAPSSFHLRSDEGEAIILKKQQLRRRRCIQCCGCVTALFLILAVTFIVLLFTVFHVKEPVLRMNRVDIVNVTTNNITVIAQVSVKNSNAASFKFSNTTTTIYHNGTVVGEGKTPPGIAKARRTLRINVTVEIMPEKILATGGLSKEALNMSSYTRIDGKVKILNIVKKKVVVKMNCTMEYNITNQEIQTQYCQNHIKV</sequence>
<comment type="caution">
    <text evidence="3">The sequence shown here is derived from an EMBL/GenBank/DDBJ whole genome shotgun (WGS) entry which is preliminary data.</text>
</comment>
<dbReference type="AlphaFoldDB" id="A0AAD7KS22"/>
<name>A0AAD7KS22_QUISA</name>
<dbReference type="EMBL" id="JARAOO010000014">
    <property type="protein sequence ID" value="KAJ7944979.1"/>
    <property type="molecule type" value="Genomic_DNA"/>
</dbReference>
<dbReference type="InterPro" id="IPR004864">
    <property type="entry name" value="LEA_2"/>
</dbReference>
<keyword evidence="1" id="KW-0472">Membrane</keyword>
<feature type="domain" description="Late embryogenesis abundant protein LEA-2 subgroup" evidence="2">
    <location>
        <begin position="91"/>
        <end position="186"/>
    </location>
</feature>
<gene>
    <name evidence="3" type="ORF">O6P43_034288</name>
</gene>
<accession>A0AAD7KS22</accession>
<reference evidence="3" key="1">
    <citation type="journal article" date="2023" name="Science">
        <title>Elucidation of the pathway for biosynthesis of saponin adjuvants from the soapbark tree.</title>
        <authorList>
            <person name="Reed J."/>
            <person name="Orme A."/>
            <person name="El-Demerdash A."/>
            <person name="Owen C."/>
            <person name="Martin L.B.B."/>
            <person name="Misra R.C."/>
            <person name="Kikuchi S."/>
            <person name="Rejzek M."/>
            <person name="Martin A.C."/>
            <person name="Harkess A."/>
            <person name="Leebens-Mack J."/>
            <person name="Louveau T."/>
            <person name="Stephenson M.J."/>
            <person name="Osbourn A."/>
        </authorList>
    </citation>
    <scope>NUCLEOTIDE SEQUENCE</scope>
    <source>
        <strain evidence="3">S10</strain>
    </source>
</reference>
<keyword evidence="4" id="KW-1185">Reference proteome</keyword>
<dbReference type="Gene3D" id="2.60.40.1820">
    <property type="match status" value="1"/>
</dbReference>
<dbReference type="Pfam" id="PF03168">
    <property type="entry name" value="LEA_2"/>
    <property type="match status" value="1"/>
</dbReference>
<organism evidence="3 4">
    <name type="scientific">Quillaja saponaria</name>
    <name type="common">Soap bark tree</name>
    <dbReference type="NCBI Taxonomy" id="32244"/>
    <lineage>
        <taxon>Eukaryota</taxon>
        <taxon>Viridiplantae</taxon>
        <taxon>Streptophyta</taxon>
        <taxon>Embryophyta</taxon>
        <taxon>Tracheophyta</taxon>
        <taxon>Spermatophyta</taxon>
        <taxon>Magnoliopsida</taxon>
        <taxon>eudicotyledons</taxon>
        <taxon>Gunneridae</taxon>
        <taxon>Pentapetalae</taxon>
        <taxon>rosids</taxon>
        <taxon>fabids</taxon>
        <taxon>Fabales</taxon>
        <taxon>Quillajaceae</taxon>
        <taxon>Quillaja</taxon>
    </lineage>
</organism>